<gene>
    <name evidence="1" type="ORF">DF3PB_860009</name>
</gene>
<proteinExistence type="predicted"/>
<dbReference type="AlphaFoldDB" id="A0A380TJW9"/>
<sequence>MPARLRSRGRRCRDPVRDSVDRRSCDSFAFGGASAYVEAQGCSGAGPANQGFRGKGEDP</sequence>
<dbReference type="EMBL" id="UIDG01000641">
    <property type="protein sequence ID" value="SUS08762.1"/>
    <property type="molecule type" value="Genomic_DNA"/>
</dbReference>
<evidence type="ECO:0000313" key="1">
    <source>
        <dbReference type="EMBL" id="SUS08762.1"/>
    </source>
</evidence>
<organism evidence="1">
    <name type="scientific">metagenome</name>
    <dbReference type="NCBI Taxonomy" id="256318"/>
    <lineage>
        <taxon>unclassified sequences</taxon>
        <taxon>metagenomes</taxon>
    </lineage>
</organism>
<name>A0A380TJW9_9ZZZZ</name>
<reference evidence="1" key="1">
    <citation type="submission" date="2018-07" db="EMBL/GenBank/DDBJ databases">
        <authorList>
            <person name="Quirk P.G."/>
            <person name="Krulwich T.A."/>
        </authorList>
    </citation>
    <scope>NUCLEOTIDE SEQUENCE</scope>
</reference>
<protein>
    <submittedName>
        <fullName evidence="1">Uncharacterized protein</fullName>
    </submittedName>
</protein>
<accession>A0A380TJW9</accession>